<dbReference type="GO" id="GO:0015074">
    <property type="term" value="P:DNA integration"/>
    <property type="evidence" value="ECO:0007669"/>
    <property type="project" value="InterPro"/>
</dbReference>
<dbReference type="EMBL" id="NBNE01000259">
    <property type="protein sequence ID" value="OWZ21097.1"/>
    <property type="molecule type" value="Genomic_DNA"/>
</dbReference>
<dbReference type="GO" id="GO:0003676">
    <property type="term" value="F:nucleic acid binding"/>
    <property type="evidence" value="ECO:0007669"/>
    <property type="project" value="InterPro"/>
</dbReference>
<feature type="domain" description="Integrase catalytic" evidence="2">
    <location>
        <begin position="413"/>
        <end position="533"/>
    </location>
</feature>
<dbReference type="SUPFAM" id="SSF53098">
    <property type="entry name" value="Ribonuclease H-like"/>
    <property type="match status" value="1"/>
</dbReference>
<dbReference type="Proteomes" id="UP000198211">
    <property type="component" value="Unassembled WGS sequence"/>
</dbReference>
<dbReference type="InterPro" id="IPR016197">
    <property type="entry name" value="Chromo-like_dom_sf"/>
</dbReference>
<sequence length="752" mass="84424">MPGFTVDFDGDVEMSIPQPIFEWERYVEKMRHRCTTTGETFEKVVATVKGCLKPKTLRNLATYVLKKPVVSVTDADIMAAVQTRCRTLKNEFSPTSHLCSDFNAIMEDNGLQGLIGSENTTEPPVLKAQISRLINFERRVCKSDDVSLFDLILEHSKVQQRFHRLSQDYAAKADTMSGESAASSSRSAPHPPHQDGCLVCKESPWLNDCPTATEAQCEEARKKYREAKEQRSSTLRSKAARYVAPDATVRLNGLLEVSYVPDTGAAKSVISPRFYEFSTWNAIYPVNLMASSNPDAELLVFTDASPTGCSIVVTPVVEWDPALPVANQKHEMIICKGGTFKRNELNGTIVEKDAIRSLKPAMIWNISCFAPKDPMNTMLQERFWIDRLHEKVATFIRGCLLGKHIKGPRIIPRPYGPTFAAEKRNEALNWDFLYLGDGYGDDTYLLVAKDELTHYCELIPCATPTASVTAEGLSMSCALFGVPDMLISDRETYFKNETVEHLSARMKVEQVLTPVYSSWINGTIERLNKDILQVANLNHTPLQSLGDHSSVELFTGLPVSTPLDIVVGRRGGVDDLRAINLDVVSEQLEELRSSLHGMHKEAPGEKERKRVQDMAAHKGSVVNIDVGDFVLWSRIDQRLPDNKLLAQWIGPFKVIEARRTLLLKFYAESELNQTTELVELVSRQGMVLGVEAIRDHRYNATLDRWELLISWMGLQAIEDSWGRFDVVTQDVLTKVRDYCDSCGDDVLRAQLE</sequence>
<dbReference type="SUPFAM" id="SSF54160">
    <property type="entry name" value="Chromo domain-like"/>
    <property type="match status" value="1"/>
</dbReference>
<dbReference type="Gene3D" id="3.30.420.10">
    <property type="entry name" value="Ribonuclease H-like superfamily/Ribonuclease H"/>
    <property type="match status" value="1"/>
</dbReference>
<dbReference type="OrthoDB" id="118613at2759"/>
<gene>
    <name evidence="3" type="ORF">PHMEG_0004411</name>
</gene>
<comment type="caution">
    <text evidence="3">The sequence shown here is derived from an EMBL/GenBank/DDBJ whole genome shotgun (WGS) entry which is preliminary data.</text>
</comment>
<dbReference type="AlphaFoldDB" id="A0A225WVJ5"/>
<evidence type="ECO:0000259" key="2">
    <source>
        <dbReference type="PROSITE" id="PS50994"/>
    </source>
</evidence>
<dbReference type="InterPro" id="IPR036397">
    <property type="entry name" value="RNaseH_sf"/>
</dbReference>
<organism evidence="3 4">
    <name type="scientific">Phytophthora megakarya</name>
    <dbReference type="NCBI Taxonomy" id="4795"/>
    <lineage>
        <taxon>Eukaryota</taxon>
        <taxon>Sar</taxon>
        <taxon>Stramenopiles</taxon>
        <taxon>Oomycota</taxon>
        <taxon>Peronosporomycetes</taxon>
        <taxon>Peronosporales</taxon>
        <taxon>Peronosporaceae</taxon>
        <taxon>Phytophthora</taxon>
    </lineage>
</organism>
<keyword evidence="4" id="KW-1185">Reference proteome</keyword>
<name>A0A225WVJ5_9STRA</name>
<dbReference type="InterPro" id="IPR012337">
    <property type="entry name" value="RNaseH-like_sf"/>
</dbReference>
<dbReference type="PANTHER" id="PTHR37984">
    <property type="entry name" value="PROTEIN CBG26694"/>
    <property type="match status" value="1"/>
</dbReference>
<evidence type="ECO:0000313" key="4">
    <source>
        <dbReference type="Proteomes" id="UP000198211"/>
    </source>
</evidence>
<feature type="region of interest" description="Disordered" evidence="1">
    <location>
        <begin position="173"/>
        <end position="193"/>
    </location>
</feature>
<dbReference type="InterPro" id="IPR001584">
    <property type="entry name" value="Integrase_cat-core"/>
</dbReference>
<proteinExistence type="predicted"/>
<evidence type="ECO:0000256" key="1">
    <source>
        <dbReference type="SAM" id="MobiDB-lite"/>
    </source>
</evidence>
<evidence type="ECO:0000313" key="3">
    <source>
        <dbReference type="EMBL" id="OWZ21097.1"/>
    </source>
</evidence>
<protein>
    <recommendedName>
        <fullName evidence="2">Integrase catalytic domain-containing protein</fullName>
    </recommendedName>
</protein>
<dbReference type="PROSITE" id="PS50994">
    <property type="entry name" value="INTEGRASE"/>
    <property type="match status" value="1"/>
</dbReference>
<dbReference type="InterPro" id="IPR050951">
    <property type="entry name" value="Retrovirus_Pol_polyprotein"/>
</dbReference>
<reference evidence="4" key="1">
    <citation type="submission" date="2017-03" db="EMBL/GenBank/DDBJ databases">
        <title>Phytopthora megakarya and P. palmivora, two closely related causual agents of cacao black pod achieved similar genome size and gene model numbers by different mechanisms.</title>
        <authorList>
            <person name="Ali S."/>
            <person name="Shao J."/>
            <person name="Larry D.J."/>
            <person name="Kronmiller B."/>
            <person name="Shen D."/>
            <person name="Strem M.D."/>
            <person name="Melnick R.L."/>
            <person name="Guiltinan M.J."/>
            <person name="Tyler B.M."/>
            <person name="Meinhardt L.W."/>
            <person name="Bailey B.A."/>
        </authorList>
    </citation>
    <scope>NUCLEOTIDE SEQUENCE [LARGE SCALE GENOMIC DNA]</scope>
    <source>
        <strain evidence="4">zdho120</strain>
    </source>
</reference>
<accession>A0A225WVJ5</accession>
<dbReference type="PANTHER" id="PTHR37984:SF5">
    <property type="entry name" value="PROTEIN NYNRIN-LIKE"/>
    <property type="match status" value="1"/>
</dbReference>